<keyword evidence="8" id="KW-1133">Transmembrane helix</keyword>
<reference evidence="9" key="1">
    <citation type="submission" date="2021-01" db="UniProtKB">
        <authorList>
            <consortium name="EnsemblMetazoa"/>
        </authorList>
    </citation>
    <scope>IDENTIFICATION</scope>
</reference>
<keyword evidence="8" id="KW-0472">Membrane</keyword>
<dbReference type="PROSITE" id="PS51273">
    <property type="entry name" value="GATASE_TYPE_1"/>
    <property type="match status" value="1"/>
</dbReference>
<proteinExistence type="inferred from homology"/>
<dbReference type="EnsemblMetazoa" id="CLYHEMT018442.1">
    <property type="protein sequence ID" value="CLYHEMP018442.1"/>
    <property type="gene ID" value="CLYHEMG018442"/>
</dbReference>
<dbReference type="InterPro" id="IPR015527">
    <property type="entry name" value="Pept_C26_g-glut_hydrolase"/>
</dbReference>
<feature type="transmembrane region" description="Helical" evidence="8">
    <location>
        <begin position="32"/>
        <end position="52"/>
    </location>
</feature>
<dbReference type="GO" id="GO:0005576">
    <property type="term" value="C:extracellular region"/>
    <property type="evidence" value="ECO:0007669"/>
    <property type="project" value="UniProtKB-SubCell"/>
</dbReference>
<dbReference type="Proteomes" id="UP000594262">
    <property type="component" value="Unplaced"/>
</dbReference>
<keyword evidence="3" id="KW-0964">Secreted</keyword>
<dbReference type="PROSITE" id="PS51275">
    <property type="entry name" value="PEPTIDASE_C26_GGH"/>
    <property type="match status" value="1"/>
</dbReference>
<feature type="active site" description="Proton donor" evidence="6">
    <location>
        <position position="293"/>
    </location>
</feature>
<evidence type="ECO:0000313" key="10">
    <source>
        <dbReference type="Proteomes" id="UP000594262"/>
    </source>
</evidence>
<keyword evidence="10" id="KW-1185">Reference proteome</keyword>
<dbReference type="Pfam" id="PF07722">
    <property type="entry name" value="Peptidase_C26"/>
    <property type="match status" value="1"/>
</dbReference>
<dbReference type="OrthoDB" id="64220at2759"/>
<dbReference type="AlphaFoldDB" id="A0A7M5X6U4"/>
<accession>A0A7M5X6U4</accession>
<name>A0A7M5X6U4_9CNID</name>
<evidence type="ECO:0000256" key="6">
    <source>
        <dbReference type="PIRSR" id="PIRSR615527-1"/>
    </source>
</evidence>
<dbReference type="FunFam" id="3.40.50.880:FF:000024">
    <property type="entry name" value="Folate gamma-glutamyl hydrolase"/>
    <property type="match status" value="1"/>
</dbReference>
<dbReference type="Gene3D" id="3.40.50.880">
    <property type="match status" value="1"/>
</dbReference>
<comment type="subcellular location">
    <subcellularLocation>
        <location evidence="1">Secreted</location>
        <location evidence="1">Extracellular space</location>
    </subcellularLocation>
</comment>
<keyword evidence="5 7" id="KW-0378">Hydrolase</keyword>
<evidence type="ECO:0000313" key="9">
    <source>
        <dbReference type="EnsemblMetazoa" id="CLYHEMP018442.1"/>
    </source>
</evidence>
<dbReference type="SUPFAM" id="SSF52317">
    <property type="entry name" value="Class I glutamine amidotransferase-like"/>
    <property type="match status" value="1"/>
</dbReference>
<evidence type="ECO:0000256" key="5">
    <source>
        <dbReference type="ARBA" id="ARBA00022801"/>
    </source>
</evidence>
<feature type="active site" evidence="7">
    <location>
        <position position="293"/>
    </location>
</feature>
<dbReference type="GO" id="GO:0034722">
    <property type="term" value="F:gamma-glutamyl-peptidase activity"/>
    <property type="evidence" value="ECO:0007669"/>
    <property type="project" value="UniProtKB-UniRule"/>
</dbReference>
<dbReference type="PANTHER" id="PTHR11315">
    <property type="entry name" value="PROTEASE FAMILY C26 GAMMA-GLUTAMYL HYDROLASE"/>
    <property type="match status" value="1"/>
</dbReference>
<dbReference type="GO" id="GO:0046900">
    <property type="term" value="P:tetrahydrofolylpolyglutamate metabolic process"/>
    <property type="evidence" value="ECO:0007669"/>
    <property type="project" value="TreeGrafter"/>
</dbReference>
<evidence type="ECO:0000256" key="2">
    <source>
        <dbReference type="ARBA" id="ARBA00011083"/>
    </source>
</evidence>
<dbReference type="InterPro" id="IPR011697">
    <property type="entry name" value="Peptidase_C26"/>
</dbReference>
<evidence type="ECO:0000256" key="4">
    <source>
        <dbReference type="ARBA" id="ARBA00022729"/>
    </source>
</evidence>
<dbReference type="PANTHER" id="PTHR11315:SF0">
    <property type="entry name" value="FOLATE GAMMA-GLUTAMYL HYDROLASE"/>
    <property type="match status" value="1"/>
</dbReference>
<dbReference type="GO" id="GO:0005773">
    <property type="term" value="C:vacuole"/>
    <property type="evidence" value="ECO:0007669"/>
    <property type="project" value="TreeGrafter"/>
</dbReference>
<evidence type="ECO:0000256" key="1">
    <source>
        <dbReference type="ARBA" id="ARBA00004239"/>
    </source>
</evidence>
<dbReference type="EC" id="3.4.19.9" evidence="7"/>
<comment type="catalytic activity">
    <reaction evidence="7">
        <text>(6S)-5,6,7,8-tetrahydrofolyl-(gamma-L-Glu)(n) + (n-1) H2O = (6S)-5,6,7,8-tetrahydrofolate + (n-1) L-glutamate</text>
        <dbReference type="Rhea" id="RHEA:56784"/>
        <dbReference type="Rhea" id="RHEA-COMP:14738"/>
        <dbReference type="ChEBI" id="CHEBI:15377"/>
        <dbReference type="ChEBI" id="CHEBI:29985"/>
        <dbReference type="ChEBI" id="CHEBI:57453"/>
        <dbReference type="ChEBI" id="CHEBI:141005"/>
        <dbReference type="EC" id="3.4.19.9"/>
    </reaction>
</comment>
<organism evidence="9 10">
    <name type="scientific">Clytia hemisphaerica</name>
    <dbReference type="NCBI Taxonomy" id="252671"/>
    <lineage>
        <taxon>Eukaryota</taxon>
        <taxon>Metazoa</taxon>
        <taxon>Cnidaria</taxon>
        <taxon>Hydrozoa</taxon>
        <taxon>Hydroidolina</taxon>
        <taxon>Leptothecata</taxon>
        <taxon>Obeliida</taxon>
        <taxon>Clytiidae</taxon>
        <taxon>Clytia</taxon>
    </lineage>
</organism>
<comment type="similarity">
    <text evidence="2">Belongs to the peptidase C26 family.</text>
</comment>
<keyword evidence="4" id="KW-0732">Signal</keyword>
<keyword evidence="8" id="KW-0812">Transmembrane</keyword>
<evidence type="ECO:0000256" key="7">
    <source>
        <dbReference type="PROSITE-ProRule" id="PRU00607"/>
    </source>
</evidence>
<sequence>TNYTKLTNNGCLILKNLLYNNQKICAKEKNNLQYFVCYKIINMLLFVFLLSFSVQKHLVKASEDATNDEILHDDRPIIGILSQKITEEFTPYVTHDSTYIAASYVKWIEGAGAQVIPILSTYSKKKVLKLVRSINGVLFPGGAAPLNDSNYARAARWIFNEAIRINDFEKRPFPLWGTCLGFEVLNVLGSGLSPNEILSEYDSENLLLEIDFTKEAFDSRLFHTIDMGLMRKMMFKKLSLHMHQAGINPDVYEKNSRIRKMFKVLASNLDKKGKEFVSVIEGRKYPFYGTQFHPEKNIYEWTRNEKINHSPDAILAAQYFANFFVNEARKSYIENMPVRRLKHLEDHLMFRYSPVYSGGSSLFEQVYTFKNQTINNRIKAKGNAL</sequence>
<protein>
    <recommendedName>
        <fullName evidence="7">folate gamma-glutamyl hydrolase</fullName>
        <ecNumber evidence="7">3.4.19.9</ecNumber>
    </recommendedName>
</protein>
<evidence type="ECO:0000256" key="8">
    <source>
        <dbReference type="SAM" id="Phobius"/>
    </source>
</evidence>
<evidence type="ECO:0000256" key="3">
    <source>
        <dbReference type="ARBA" id="ARBA00022525"/>
    </source>
</evidence>
<dbReference type="InterPro" id="IPR029062">
    <property type="entry name" value="Class_I_gatase-like"/>
</dbReference>
<feature type="active site" description="Nucleophile" evidence="6 7">
    <location>
        <position position="179"/>
    </location>
</feature>